<dbReference type="Pfam" id="PF02176">
    <property type="entry name" value="zf-TRAF"/>
    <property type="match status" value="1"/>
</dbReference>
<dbReference type="AlphaFoldDB" id="A0A1X7UBU3"/>
<dbReference type="KEGG" id="aqu:109583944"/>
<feature type="domain" description="RING-type" evidence="6">
    <location>
        <begin position="95"/>
        <end position="134"/>
    </location>
</feature>
<dbReference type="InterPro" id="IPR013083">
    <property type="entry name" value="Znf_RING/FYVE/PHD"/>
</dbReference>
<dbReference type="EnsemblMetazoa" id="Aqu2.1.25413_001">
    <property type="protein sequence ID" value="Aqu2.1.25413_001"/>
    <property type="gene ID" value="Aqu2.1.25413"/>
</dbReference>
<sequence length="479" mass="54714">MAYRYPRAYQGEYQSLFSFDDDTFLNTTFLGEELEVEEASEEEDESEEDESEEDDCERLRDYERGGPKTTPSPEIISKDELSFVEEVPKQIEIECPVCLNILTNPHQVSCCGKNFCGSCIERVKDNNGSCPMCNHSKYQSFPDKNVSRIVNGLRVYCTNKKKGCQWKGDLKDLLIHLKKGKREGECQFEEVKCQYDKCQTKDQRQNLLIHEKDDCNERPYKCEHCAITHSYTFIIGEHLKTCRKYPTKCPNDCSKVIPKESVPDHLTQCPLQPVDCEFSWAGCNDKPLRKDVDEHTNDTKHMTLLAVACGQLKKENARMFAFLGVINNDTYPILPVTVSRRDDVVHFYTELGGHHMSAVLTRSYEGMSLLLAFHEGKFDGLCTLDYLKVFMLLDSGDAKPVPIRSHKKLAHDVLGLPLHQHSIRQGSYKGRASRETSHHRPRRIPDDEASICLQVSLSSIKLINIILTSPNEVTIVFSK</sequence>
<dbReference type="PANTHER" id="PTHR10131:SF94">
    <property type="entry name" value="TNF RECEPTOR-ASSOCIATED FACTOR 4"/>
    <property type="match status" value="1"/>
</dbReference>
<dbReference type="Pfam" id="PF13923">
    <property type="entry name" value="zf-C3HC4_2"/>
    <property type="match status" value="1"/>
</dbReference>
<feature type="domain" description="TRAF-type" evidence="7">
    <location>
        <begin position="176"/>
        <end position="225"/>
    </location>
</feature>
<proteinExistence type="predicted"/>
<protein>
    <recommendedName>
        <fullName evidence="10">RING-type domain-containing protein</fullName>
    </recommendedName>
</protein>
<dbReference type="PROSITE" id="PS50145">
    <property type="entry name" value="ZF_TRAF"/>
    <property type="match status" value="2"/>
</dbReference>
<dbReference type="InterPro" id="IPR001293">
    <property type="entry name" value="Znf_TRAF"/>
</dbReference>
<gene>
    <name evidence="8" type="primary">109583944</name>
</gene>
<keyword evidence="9" id="KW-1185">Reference proteome</keyword>
<feature type="domain" description="TRAF-type" evidence="7">
    <location>
        <begin position="238"/>
        <end position="283"/>
    </location>
</feature>
<evidence type="ECO:0000259" key="7">
    <source>
        <dbReference type="PROSITE" id="PS50145"/>
    </source>
</evidence>
<evidence type="ECO:0000313" key="9">
    <source>
        <dbReference type="Proteomes" id="UP000007879"/>
    </source>
</evidence>
<feature type="compositionally biased region" description="Acidic residues" evidence="5">
    <location>
        <begin position="32"/>
        <end position="56"/>
    </location>
</feature>
<reference evidence="8" key="2">
    <citation type="submission" date="2017-05" db="UniProtKB">
        <authorList>
            <consortium name="EnsemblMetazoa"/>
        </authorList>
    </citation>
    <scope>IDENTIFICATION</scope>
</reference>
<organism evidence="8">
    <name type="scientific">Amphimedon queenslandica</name>
    <name type="common">Sponge</name>
    <dbReference type="NCBI Taxonomy" id="400682"/>
    <lineage>
        <taxon>Eukaryota</taxon>
        <taxon>Metazoa</taxon>
        <taxon>Porifera</taxon>
        <taxon>Demospongiae</taxon>
        <taxon>Heteroscleromorpha</taxon>
        <taxon>Haplosclerida</taxon>
        <taxon>Niphatidae</taxon>
        <taxon>Amphimedon</taxon>
    </lineage>
</organism>
<evidence type="ECO:0000256" key="3">
    <source>
        <dbReference type="ARBA" id="ARBA00022833"/>
    </source>
</evidence>
<dbReference type="InterPro" id="IPR001841">
    <property type="entry name" value="Znf_RING"/>
</dbReference>
<evidence type="ECO:0000259" key="6">
    <source>
        <dbReference type="PROSITE" id="PS50089"/>
    </source>
</evidence>
<feature type="region of interest" description="Disordered" evidence="5">
    <location>
        <begin position="32"/>
        <end position="74"/>
    </location>
</feature>
<dbReference type="SUPFAM" id="SSF57850">
    <property type="entry name" value="RING/U-box"/>
    <property type="match status" value="1"/>
</dbReference>
<dbReference type="PROSITE" id="PS50089">
    <property type="entry name" value="ZF_RING_2"/>
    <property type="match status" value="1"/>
</dbReference>
<evidence type="ECO:0000313" key="8">
    <source>
        <dbReference type="EnsemblMetazoa" id="Aqu2.1.25413_001"/>
    </source>
</evidence>
<dbReference type="PANTHER" id="PTHR10131">
    <property type="entry name" value="TNF RECEPTOR ASSOCIATED FACTOR"/>
    <property type="match status" value="1"/>
</dbReference>
<feature type="zinc finger region" description="TRAF-type" evidence="4">
    <location>
        <begin position="176"/>
        <end position="225"/>
    </location>
</feature>
<feature type="region of interest" description="Disordered" evidence="5">
    <location>
        <begin position="423"/>
        <end position="443"/>
    </location>
</feature>
<dbReference type="GO" id="GO:0008270">
    <property type="term" value="F:zinc ion binding"/>
    <property type="evidence" value="ECO:0007669"/>
    <property type="project" value="UniProtKB-KW"/>
</dbReference>
<accession>A0A1X7UBU3</accession>
<evidence type="ECO:0008006" key="10">
    <source>
        <dbReference type="Google" id="ProtNLM"/>
    </source>
</evidence>
<dbReference type="InParanoid" id="A0A1X7UBU3"/>
<feature type="compositionally biased region" description="Basic and acidic residues" evidence="5">
    <location>
        <begin position="432"/>
        <end position="443"/>
    </location>
</feature>
<evidence type="ECO:0000256" key="2">
    <source>
        <dbReference type="ARBA" id="ARBA00022771"/>
    </source>
</evidence>
<evidence type="ECO:0000256" key="4">
    <source>
        <dbReference type="PROSITE-ProRule" id="PRU00207"/>
    </source>
</evidence>
<keyword evidence="1 4" id="KW-0479">Metal-binding</keyword>
<feature type="compositionally biased region" description="Basic and acidic residues" evidence="5">
    <location>
        <begin position="57"/>
        <end position="66"/>
    </location>
</feature>
<evidence type="ECO:0000256" key="1">
    <source>
        <dbReference type="ARBA" id="ARBA00022723"/>
    </source>
</evidence>
<name>A0A1X7UBU3_AMPQE</name>
<keyword evidence="3 4" id="KW-0862">Zinc</keyword>
<evidence type="ECO:0000256" key="5">
    <source>
        <dbReference type="SAM" id="MobiDB-lite"/>
    </source>
</evidence>
<keyword evidence="2 4" id="KW-0863">Zinc-finger</keyword>
<dbReference type="Gene3D" id="3.30.40.10">
    <property type="entry name" value="Zinc/RING finger domain, C3HC4 (zinc finger)"/>
    <property type="match status" value="3"/>
</dbReference>
<dbReference type="SUPFAM" id="SSF49599">
    <property type="entry name" value="TRAF domain-like"/>
    <property type="match status" value="2"/>
</dbReference>
<dbReference type="OrthoDB" id="5962428at2759"/>
<reference evidence="9" key="1">
    <citation type="journal article" date="2010" name="Nature">
        <title>The Amphimedon queenslandica genome and the evolution of animal complexity.</title>
        <authorList>
            <person name="Srivastava M."/>
            <person name="Simakov O."/>
            <person name="Chapman J."/>
            <person name="Fahey B."/>
            <person name="Gauthier M.E."/>
            <person name="Mitros T."/>
            <person name="Richards G.S."/>
            <person name="Conaco C."/>
            <person name="Dacre M."/>
            <person name="Hellsten U."/>
            <person name="Larroux C."/>
            <person name="Putnam N.H."/>
            <person name="Stanke M."/>
            <person name="Adamska M."/>
            <person name="Darling A."/>
            <person name="Degnan S.M."/>
            <person name="Oakley T.H."/>
            <person name="Plachetzki D.C."/>
            <person name="Zhai Y."/>
            <person name="Adamski M."/>
            <person name="Calcino A."/>
            <person name="Cummins S.F."/>
            <person name="Goodstein D.M."/>
            <person name="Harris C."/>
            <person name="Jackson D.J."/>
            <person name="Leys S.P."/>
            <person name="Shu S."/>
            <person name="Woodcroft B.J."/>
            <person name="Vervoort M."/>
            <person name="Kosik K.S."/>
            <person name="Manning G."/>
            <person name="Degnan B.M."/>
            <person name="Rokhsar D.S."/>
        </authorList>
    </citation>
    <scope>NUCLEOTIDE SEQUENCE [LARGE SCALE GENOMIC DNA]</scope>
</reference>
<dbReference type="EnsemblMetazoa" id="XM_019999484.1">
    <property type="protein sequence ID" value="XP_019855043.1"/>
    <property type="gene ID" value="LOC109583944"/>
</dbReference>
<dbReference type="Proteomes" id="UP000007879">
    <property type="component" value="Unassembled WGS sequence"/>
</dbReference>
<feature type="zinc finger region" description="TRAF-type" evidence="4">
    <location>
        <begin position="238"/>
        <end position="283"/>
    </location>
</feature>
<dbReference type="eggNOG" id="KOG0297">
    <property type="taxonomic scope" value="Eukaryota"/>
</dbReference>